<evidence type="ECO:0000259" key="1">
    <source>
        <dbReference type="Pfam" id="PF01262"/>
    </source>
</evidence>
<feature type="domain" description="Alanine dehydrogenase/pyridine nucleotide transhydrogenase NAD(H)-binding" evidence="1">
    <location>
        <begin position="2"/>
        <end position="96"/>
    </location>
</feature>
<dbReference type="PANTHER" id="PTHR42795:SF1">
    <property type="entry name" value="ALANINE DEHYDROGENASE"/>
    <property type="match status" value="1"/>
</dbReference>
<organism evidence="2">
    <name type="scientific">marine sediment metagenome</name>
    <dbReference type="NCBI Taxonomy" id="412755"/>
    <lineage>
        <taxon>unclassified sequences</taxon>
        <taxon>metagenomes</taxon>
        <taxon>ecological metagenomes</taxon>
    </lineage>
</organism>
<dbReference type="GO" id="GO:0006524">
    <property type="term" value="P:alanine catabolic process"/>
    <property type="evidence" value="ECO:0007669"/>
    <property type="project" value="TreeGrafter"/>
</dbReference>
<dbReference type="EMBL" id="BARV01028817">
    <property type="protein sequence ID" value="GAI37871.1"/>
    <property type="molecule type" value="Genomic_DNA"/>
</dbReference>
<dbReference type="InterPro" id="IPR007698">
    <property type="entry name" value="AlaDH/PNT_NAD(H)-bd"/>
</dbReference>
<sequence>LMREGSVIVDVAVDQGGCVETTHPTTQDDPVFEVDGVIHYCVANMPGAYPKTSTLALTNVTLPYVLKIANKGYKEALREDRALARGLNLFKGKVTCEGIAKAHSLPYHPLEEVLG</sequence>
<dbReference type="GO" id="GO:0005886">
    <property type="term" value="C:plasma membrane"/>
    <property type="evidence" value="ECO:0007669"/>
    <property type="project" value="TreeGrafter"/>
</dbReference>
<dbReference type="SUPFAM" id="SSF52283">
    <property type="entry name" value="Formate/glycerate dehydrogenase catalytic domain-like"/>
    <property type="match status" value="1"/>
</dbReference>
<dbReference type="AlphaFoldDB" id="X1P5Z4"/>
<dbReference type="Gene3D" id="3.40.50.720">
    <property type="entry name" value="NAD(P)-binding Rossmann-like Domain"/>
    <property type="match status" value="1"/>
</dbReference>
<dbReference type="GO" id="GO:0000286">
    <property type="term" value="F:alanine dehydrogenase activity"/>
    <property type="evidence" value="ECO:0007669"/>
    <property type="project" value="TreeGrafter"/>
</dbReference>
<feature type="non-terminal residue" evidence="2">
    <location>
        <position position="1"/>
    </location>
</feature>
<reference evidence="2" key="1">
    <citation type="journal article" date="2014" name="Front. Microbiol.">
        <title>High frequency of phylogenetically diverse reductive dehalogenase-homologous genes in deep subseafloor sedimentary metagenomes.</title>
        <authorList>
            <person name="Kawai M."/>
            <person name="Futagami T."/>
            <person name="Toyoda A."/>
            <person name="Takaki Y."/>
            <person name="Nishi S."/>
            <person name="Hori S."/>
            <person name="Arai W."/>
            <person name="Tsubouchi T."/>
            <person name="Morono Y."/>
            <person name="Uchiyama I."/>
            <person name="Ito T."/>
            <person name="Fujiyama A."/>
            <person name="Inagaki F."/>
            <person name="Takami H."/>
        </authorList>
    </citation>
    <scope>NUCLEOTIDE SEQUENCE</scope>
    <source>
        <strain evidence="2">Expedition CK06-06</strain>
    </source>
</reference>
<dbReference type="Pfam" id="PF01262">
    <property type="entry name" value="AlaDh_PNT_C"/>
    <property type="match status" value="1"/>
</dbReference>
<accession>X1P5Z4</accession>
<evidence type="ECO:0000313" key="2">
    <source>
        <dbReference type="EMBL" id="GAI37871.1"/>
    </source>
</evidence>
<dbReference type="PANTHER" id="PTHR42795">
    <property type="entry name" value="ALANINE DEHYDROGENASE"/>
    <property type="match status" value="1"/>
</dbReference>
<proteinExistence type="predicted"/>
<comment type="caution">
    <text evidence="2">The sequence shown here is derived from an EMBL/GenBank/DDBJ whole genome shotgun (WGS) entry which is preliminary data.</text>
</comment>
<dbReference type="SUPFAM" id="SSF51735">
    <property type="entry name" value="NAD(P)-binding Rossmann-fold domains"/>
    <property type="match status" value="1"/>
</dbReference>
<protein>
    <recommendedName>
        <fullName evidence="1">Alanine dehydrogenase/pyridine nucleotide transhydrogenase NAD(H)-binding domain-containing protein</fullName>
    </recommendedName>
</protein>
<name>X1P5Z4_9ZZZZ</name>
<dbReference type="InterPro" id="IPR036291">
    <property type="entry name" value="NAD(P)-bd_dom_sf"/>
</dbReference>
<gene>
    <name evidence="2" type="ORF">S06H3_46051</name>
</gene>